<reference evidence="3 4" key="1">
    <citation type="journal article" date="2009" name="J. Bacteriol.">
        <title>Draft genome sequence of the extremely acidophilic bacterium Acidithiobacillus caldus ATCC 51756 reveals metabolic versatility in the genus Acidithiobacillus.</title>
        <authorList>
            <person name="Valdes J."/>
            <person name="Quatrini R."/>
            <person name="Hallberg K."/>
            <person name="Dopson M."/>
            <person name="Valenzuela P.D."/>
            <person name="Holmes D.S."/>
        </authorList>
    </citation>
    <scope>NUCLEOTIDE SEQUENCE [LARGE SCALE GENOMIC DNA]</scope>
    <source>
        <strain evidence="4">ATCC 51756 / DSM 8584 / KU</strain>
    </source>
</reference>
<dbReference type="InterPro" id="IPR020471">
    <property type="entry name" value="AKR"/>
</dbReference>
<evidence type="ECO:0000313" key="3">
    <source>
        <dbReference type="EMBL" id="AIA55081.1"/>
    </source>
</evidence>
<dbReference type="eggNOG" id="COG0667">
    <property type="taxonomic scope" value="Bacteria"/>
</dbReference>
<keyword evidence="1" id="KW-0560">Oxidoreductase</keyword>
<dbReference type="RefSeq" id="WP_004871925.1">
    <property type="nucleotide sequence ID" value="NZ_CP005986.1"/>
</dbReference>
<dbReference type="EMBL" id="CP005986">
    <property type="protein sequence ID" value="AIA55081.1"/>
    <property type="molecule type" value="Genomic_DNA"/>
</dbReference>
<dbReference type="InterPro" id="IPR036812">
    <property type="entry name" value="NAD(P)_OxRdtase_dom_sf"/>
</dbReference>
<evidence type="ECO:0000259" key="2">
    <source>
        <dbReference type="Pfam" id="PF00248"/>
    </source>
</evidence>
<dbReference type="GeneID" id="92931422"/>
<name>A0A059ZYK7_ACICK</name>
<dbReference type="SUPFAM" id="SSF51430">
    <property type="entry name" value="NAD(P)-linked oxidoreductase"/>
    <property type="match status" value="1"/>
</dbReference>
<proteinExistence type="predicted"/>
<dbReference type="GO" id="GO:0016491">
    <property type="term" value="F:oxidoreductase activity"/>
    <property type="evidence" value="ECO:0007669"/>
    <property type="project" value="UniProtKB-KW"/>
</dbReference>
<dbReference type="PANTHER" id="PTHR43364:SF4">
    <property type="entry name" value="NAD(P)-LINKED OXIDOREDUCTASE SUPERFAMILY PROTEIN"/>
    <property type="match status" value="1"/>
</dbReference>
<dbReference type="PRINTS" id="PR00069">
    <property type="entry name" value="ALDKETRDTASE"/>
</dbReference>
<evidence type="ECO:0000313" key="4">
    <source>
        <dbReference type="Proteomes" id="UP000005522"/>
    </source>
</evidence>
<organism evidence="3 4">
    <name type="scientific">Acidithiobacillus caldus (strain ATCC 51756 / DSM 8584 / KU)</name>
    <dbReference type="NCBI Taxonomy" id="637389"/>
    <lineage>
        <taxon>Bacteria</taxon>
        <taxon>Pseudomonadati</taxon>
        <taxon>Pseudomonadota</taxon>
        <taxon>Acidithiobacillia</taxon>
        <taxon>Acidithiobacillales</taxon>
        <taxon>Acidithiobacillaceae</taxon>
        <taxon>Acidithiobacillus</taxon>
    </lineage>
</organism>
<sequence>MEYADIASLHQVSKIALGTWAIGGWMWGGSDERDAMATIHRALDLGINAIDTAPVYGFGRAEDIVGKAIRQIPVSERPYVATKVGLTWRDGKVFRDSRPARLRQEVEDSLRRLGIDHIDLYFVHWPDRQSDFAEAAQTLESLRREGKIREIAVSNFQPADMQKFLQGTGIAANQLPYNLFERGIEKEILPFCHERRIPIVAYGALCRGLLSGKMTAGRTFDGDDLRRVDPKFQAPHFQHYLAAAGQLDTLAHRLGHSLLGLALRWLLDQPDVVCALWGARRPEQLENLEEALGWHLDADNLREIDDILQKNIPDPVGPEFMAPPEERPADL</sequence>
<dbReference type="GO" id="GO:0005829">
    <property type="term" value="C:cytosol"/>
    <property type="evidence" value="ECO:0007669"/>
    <property type="project" value="TreeGrafter"/>
</dbReference>
<dbReference type="HOGENOM" id="CLU_023205_2_3_6"/>
<gene>
    <name evidence="3" type="ORF">Acaty_c1213</name>
</gene>
<dbReference type="AlphaFoldDB" id="A0A059ZYK7"/>
<dbReference type="InterPro" id="IPR050523">
    <property type="entry name" value="AKR_Detox_Biosynth"/>
</dbReference>
<protein>
    <submittedName>
        <fullName evidence="3">Putative aldo/keto reductase</fullName>
    </submittedName>
</protein>
<dbReference type="Pfam" id="PF00248">
    <property type="entry name" value="Aldo_ket_red"/>
    <property type="match status" value="1"/>
</dbReference>
<dbReference type="Gene3D" id="3.20.20.100">
    <property type="entry name" value="NADP-dependent oxidoreductase domain"/>
    <property type="match status" value="1"/>
</dbReference>
<dbReference type="Proteomes" id="UP000005522">
    <property type="component" value="Chromosome"/>
</dbReference>
<dbReference type="InterPro" id="IPR023210">
    <property type="entry name" value="NADP_OxRdtase_dom"/>
</dbReference>
<dbReference type="KEGG" id="acz:Acaty_c1213"/>
<dbReference type="PANTHER" id="PTHR43364">
    <property type="entry name" value="NADH-SPECIFIC METHYLGLYOXAL REDUCTASE-RELATED"/>
    <property type="match status" value="1"/>
</dbReference>
<evidence type="ECO:0000256" key="1">
    <source>
        <dbReference type="ARBA" id="ARBA00023002"/>
    </source>
</evidence>
<feature type="domain" description="NADP-dependent oxidoreductase" evidence="2">
    <location>
        <begin position="14"/>
        <end position="308"/>
    </location>
</feature>
<accession>A0A059ZYK7</accession>